<dbReference type="GO" id="GO:0071013">
    <property type="term" value="C:catalytic step 2 spliceosome"/>
    <property type="evidence" value="ECO:0007669"/>
    <property type="project" value="TreeGrafter"/>
</dbReference>
<dbReference type="PANTHER" id="PTHR15316:SF1">
    <property type="entry name" value="SPLICING FACTOR 3A SUBUNIT 1"/>
    <property type="match status" value="1"/>
</dbReference>
<dbReference type="Proteomes" id="UP001150925">
    <property type="component" value="Unassembled WGS sequence"/>
</dbReference>
<dbReference type="InterPro" id="IPR035967">
    <property type="entry name" value="SWAP/Surp_sf"/>
</dbReference>
<dbReference type="PANTHER" id="PTHR15316">
    <property type="entry name" value="SPLICEOSOME ASSOCIATED PROTEIN 114/SWAP SPLICING FACTOR-RELATED"/>
    <property type="match status" value="1"/>
</dbReference>
<evidence type="ECO:0000256" key="1">
    <source>
        <dbReference type="ARBA" id="ARBA00004123"/>
    </source>
</evidence>
<evidence type="ECO:0000256" key="4">
    <source>
        <dbReference type="ARBA" id="ARBA00022737"/>
    </source>
</evidence>
<evidence type="ECO:0000313" key="10">
    <source>
        <dbReference type="Proteomes" id="UP001150925"/>
    </source>
</evidence>
<dbReference type="InterPro" id="IPR045146">
    <property type="entry name" value="SF3A1"/>
</dbReference>
<dbReference type="SMART" id="SM00648">
    <property type="entry name" value="SWAP"/>
    <property type="match status" value="2"/>
</dbReference>
<evidence type="ECO:0000256" key="7">
    <source>
        <dbReference type="SAM" id="MobiDB-lite"/>
    </source>
</evidence>
<evidence type="ECO:0000256" key="5">
    <source>
        <dbReference type="ARBA" id="ARBA00023187"/>
    </source>
</evidence>
<dbReference type="OrthoDB" id="447637at2759"/>
<feature type="compositionally biased region" description="Low complexity" evidence="7">
    <location>
        <begin position="411"/>
        <end position="443"/>
    </location>
</feature>
<evidence type="ECO:0000259" key="8">
    <source>
        <dbReference type="PROSITE" id="PS50128"/>
    </source>
</evidence>
<protein>
    <submittedName>
        <fullName evidence="9">SF3a splicing factor complex subunit</fullName>
    </submittedName>
</protein>
<accession>A0A9W8AHM3</accession>
<feature type="domain" description="SURP motif" evidence="8">
    <location>
        <begin position="109"/>
        <end position="151"/>
    </location>
</feature>
<reference evidence="9" key="1">
    <citation type="submission" date="2022-07" db="EMBL/GenBank/DDBJ databases">
        <title>Phylogenomic reconstructions and comparative analyses of Kickxellomycotina fungi.</title>
        <authorList>
            <person name="Reynolds N.K."/>
            <person name="Stajich J.E."/>
            <person name="Barry K."/>
            <person name="Grigoriev I.V."/>
            <person name="Crous P."/>
            <person name="Smith M.E."/>
        </authorList>
    </citation>
    <scope>NUCLEOTIDE SEQUENCE</scope>
    <source>
        <strain evidence="9">RSA 1196</strain>
    </source>
</reference>
<dbReference type="GO" id="GO:0000381">
    <property type="term" value="P:regulation of alternative mRNA splicing, via spliceosome"/>
    <property type="evidence" value="ECO:0007669"/>
    <property type="project" value="TreeGrafter"/>
</dbReference>
<keyword evidence="6" id="KW-0539">Nucleus</keyword>
<keyword evidence="2" id="KW-0507">mRNA processing</keyword>
<comment type="subcellular location">
    <subcellularLocation>
        <location evidence="1">Nucleus</location>
    </subcellularLocation>
</comment>
<dbReference type="Pfam" id="PF01805">
    <property type="entry name" value="Surp"/>
    <property type="match status" value="2"/>
</dbReference>
<gene>
    <name evidence="9" type="primary">PRP21</name>
    <name evidence="9" type="ORF">IWQ62_006513</name>
</gene>
<name>A0A9W8AHM3_9FUNG</name>
<organism evidence="9 10">
    <name type="scientific">Dispira parvispora</name>
    <dbReference type="NCBI Taxonomy" id="1520584"/>
    <lineage>
        <taxon>Eukaryota</taxon>
        <taxon>Fungi</taxon>
        <taxon>Fungi incertae sedis</taxon>
        <taxon>Zoopagomycota</taxon>
        <taxon>Kickxellomycotina</taxon>
        <taxon>Dimargaritomycetes</taxon>
        <taxon>Dimargaritales</taxon>
        <taxon>Dimargaritaceae</taxon>
        <taxon>Dispira</taxon>
    </lineage>
</organism>
<keyword evidence="5" id="KW-0508">mRNA splicing</keyword>
<dbReference type="GO" id="GO:0045292">
    <property type="term" value="P:mRNA cis splicing, via spliceosome"/>
    <property type="evidence" value="ECO:0007669"/>
    <property type="project" value="InterPro"/>
</dbReference>
<feature type="region of interest" description="Disordered" evidence="7">
    <location>
        <begin position="272"/>
        <end position="322"/>
    </location>
</feature>
<keyword evidence="10" id="KW-1185">Reference proteome</keyword>
<dbReference type="GO" id="GO:0071004">
    <property type="term" value="C:U2-type prespliceosome"/>
    <property type="evidence" value="ECO:0007669"/>
    <property type="project" value="TreeGrafter"/>
</dbReference>
<sequence length="452" mass="51150">AFVAKSGERFEERLRDTNRNNPKFTFLFENDPYHTYYVLKIRESREGTSDSHPLGDQRPSNVASDLADLNRELATKKSEVTHEKPPPPRPDDFLFICDIPALTAQDLDVIRCTAQFVALHGRPFLTSLMRREQKNYQFAFLRPSHSLFHYFSKLVDQYTRVIQRPDRLTEKVALYAANKYDALDQVMKRVEYESFMQEEKAKQAEKEKQERLAFAAIDWHDFSIMGTIEFGPEDEQQELPLPTKLADLQGLSIAQKKMAEEAEALEQRELLESQRSLQETAPPAEEDMEMSDAEMEVTSDSDEEARIEKTQPSETIAPLPTAPMVPVKQIKIRKDYVPKARTTTNTTVGETTQLCPRCQQPIPISQMEEHMRIELLDPKWKEQKEAAMAKHQGTNLVTTDTDVARLLKNLAGPAQPGAPEPGLSGATSGDTSSTAVDAAATLAAKREPVVWD</sequence>
<dbReference type="InterPro" id="IPR022030">
    <property type="entry name" value="SF3A1_dom"/>
</dbReference>
<proteinExistence type="predicted"/>
<feature type="compositionally biased region" description="Acidic residues" evidence="7">
    <location>
        <begin position="284"/>
        <end position="303"/>
    </location>
</feature>
<dbReference type="Gene3D" id="1.10.10.790">
    <property type="entry name" value="Surp module"/>
    <property type="match status" value="2"/>
</dbReference>
<dbReference type="InterPro" id="IPR000061">
    <property type="entry name" value="Surp"/>
</dbReference>
<feature type="non-terminal residue" evidence="9">
    <location>
        <position position="452"/>
    </location>
</feature>
<evidence type="ECO:0000313" key="9">
    <source>
        <dbReference type="EMBL" id="KAJ1950776.1"/>
    </source>
</evidence>
<dbReference type="SUPFAM" id="SSF109905">
    <property type="entry name" value="Surp module (SWAP domain)"/>
    <property type="match status" value="2"/>
</dbReference>
<dbReference type="PROSITE" id="PS50128">
    <property type="entry name" value="SURP"/>
    <property type="match status" value="2"/>
</dbReference>
<dbReference type="GO" id="GO:0003723">
    <property type="term" value="F:RNA binding"/>
    <property type="evidence" value="ECO:0007669"/>
    <property type="project" value="InterPro"/>
</dbReference>
<dbReference type="GO" id="GO:0005686">
    <property type="term" value="C:U2 snRNP"/>
    <property type="evidence" value="ECO:0007669"/>
    <property type="project" value="TreeGrafter"/>
</dbReference>
<feature type="non-terminal residue" evidence="9">
    <location>
        <position position="1"/>
    </location>
</feature>
<keyword evidence="3" id="KW-0747">Spliceosome</keyword>
<comment type="caution">
    <text evidence="9">The sequence shown here is derived from an EMBL/GenBank/DDBJ whole genome shotgun (WGS) entry which is preliminary data.</text>
</comment>
<feature type="domain" description="SURP motif" evidence="8">
    <location>
        <begin position="1"/>
        <end position="37"/>
    </location>
</feature>
<evidence type="ECO:0000256" key="3">
    <source>
        <dbReference type="ARBA" id="ARBA00022728"/>
    </source>
</evidence>
<feature type="region of interest" description="Disordered" evidence="7">
    <location>
        <begin position="411"/>
        <end position="452"/>
    </location>
</feature>
<dbReference type="AlphaFoldDB" id="A0A9W8AHM3"/>
<evidence type="ECO:0000256" key="2">
    <source>
        <dbReference type="ARBA" id="ARBA00022664"/>
    </source>
</evidence>
<keyword evidence="4" id="KW-0677">Repeat</keyword>
<evidence type="ECO:0000256" key="6">
    <source>
        <dbReference type="ARBA" id="ARBA00023242"/>
    </source>
</evidence>
<dbReference type="Pfam" id="PF12230">
    <property type="entry name" value="PRP21_like_P"/>
    <property type="match status" value="1"/>
</dbReference>
<dbReference type="EMBL" id="JANBPY010003644">
    <property type="protein sequence ID" value="KAJ1950776.1"/>
    <property type="molecule type" value="Genomic_DNA"/>
</dbReference>
<dbReference type="FunFam" id="1.10.10.790:FF:000001">
    <property type="entry name" value="Splicing factor 3a, subunit 1"/>
    <property type="match status" value="1"/>
</dbReference>